<dbReference type="Gene3D" id="2.10.220.10">
    <property type="entry name" value="Hormone Receptor, Insulin-like Growth Factor Receptor 1, Chain A, domain 2"/>
    <property type="match status" value="2"/>
</dbReference>
<dbReference type="Pfam" id="PF03302">
    <property type="entry name" value="VSP"/>
    <property type="match status" value="2"/>
</dbReference>
<sequence>VVDAATALAAASASVLCGALPARGGCYDISVAGSGVYREARDRACVRYAEEVRAEKTSAKVGVAGAEETSTCDPATSADPVSKKCAQNKCDVTIGGNSYCSQCSKNDDHLVDGKCVAADEDANSNCVNTNNQGTCTQCNGQSFMYQGGCYQTGDQNPGNTLCTAASDGKCTTAAEGYFVPPSATADKQSVISCSESTPVTLADGKQYKGVSNCLVCTAPTTTESTPNLAVCTTCTDGKYGSDCAGTCHLDCKTCAGGNTNDKCTSCKSTGKTYFKKGDGETGECVEKASCNGSYFPNDDVDGKKQCIPCGDSAHGGIADCKTCAFSQVSGRSTLTCSVCTPDTKKPNADGTKCVECAAAGCAKCSDEGVCLQCSTGKLTPTGQCVDSCDKLGGYYKDNNNICQPCSPECASCTAAGADKCLSCPAGKALKYTSESSSTDGTCVDECKTNTGGCTDCGAAIGGSRYCSKCGDASQAPLNGDCAANTARTKFCTNASNGACTQCKWILPSRRRVLPNY</sequence>
<dbReference type="EMBL" id="AHHH01000310">
    <property type="protein sequence ID" value="ESU40137.1"/>
    <property type="molecule type" value="Genomic_DNA"/>
</dbReference>
<dbReference type="CDD" id="cd00064">
    <property type="entry name" value="FU"/>
    <property type="match status" value="1"/>
</dbReference>
<evidence type="ECO:0000313" key="1">
    <source>
        <dbReference type="EMBL" id="ESU40137.1"/>
    </source>
</evidence>
<comment type="caution">
    <text evidence="1">The sequence shown here is derived from an EMBL/GenBank/DDBJ whole genome shotgun (WGS) entry which is preliminary data.</text>
</comment>
<feature type="non-terminal residue" evidence="1">
    <location>
        <position position="1"/>
    </location>
</feature>
<evidence type="ECO:0000313" key="2">
    <source>
        <dbReference type="Proteomes" id="UP000018040"/>
    </source>
</evidence>
<dbReference type="Proteomes" id="UP000018040">
    <property type="component" value="Unassembled WGS sequence"/>
</dbReference>
<dbReference type="SUPFAM" id="SSF57184">
    <property type="entry name" value="Growth factor receptor domain"/>
    <property type="match status" value="2"/>
</dbReference>
<reference evidence="1 2" key="2">
    <citation type="journal article" date="2013" name="Genome Biol. Evol.">
        <title>Genome sequencing of Giardia lamblia genotypes A2 and B isolates (DH and GS) and comparative analysis with the genomes of genotypes A1 and E (WB and Pig).</title>
        <authorList>
            <person name="Adam R.D."/>
            <person name="Dahlstrom E.W."/>
            <person name="Martens C.A."/>
            <person name="Bruno D.P."/>
            <person name="Barbian K.D."/>
            <person name="Ricklefs S.M."/>
            <person name="Hernandez M.M."/>
            <person name="Narla N.P."/>
            <person name="Patel R.B."/>
            <person name="Porcella S.F."/>
            <person name="Nash T.E."/>
        </authorList>
    </citation>
    <scope>NUCLEOTIDE SEQUENCE [LARGE SCALE GENOMIC DNA]</scope>
    <source>
        <strain evidence="1 2">GS</strain>
    </source>
</reference>
<dbReference type="InterPro" id="IPR005127">
    <property type="entry name" value="Giardia_VSP"/>
</dbReference>
<organism evidence="1 2">
    <name type="scientific">Giardia intestinalis</name>
    <name type="common">Giardia lamblia</name>
    <dbReference type="NCBI Taxonomy" id="5741"/>
    <lineage>
        <taxon>Eukaryota</taxon>
        <taxon>Metamonada</taxon>
        <taxon>Diplomonadida</taxon>
        <taxon>Hexamitidae</taxon>
        <taxon>Giardiinae</taxon>
        <taxon>Giardia</taxon>
    </lineage>
</organism>
<dbReference type="AlphaFoldDB" id="V6TP52"/>
<dbReference type="VEuPathDB" id="GiardiaDB:DHA2_151233"/>
<dbReference type="SMART" id="SM00261">
    <property type="entry name" value="FU"/>
    <property type="match status" value="3"/>
</dbReference>
<dbReference type="PANTHER" id="PTHR23275:SF100">
    <property type="entry name" value="EGF-LIKE DOMAIN-CONTAINING PROTEIN"/>
    <property type="match status" value="1"/>
</dbReference>
<name>V6TP52_GIAIN</name>
<dbReference type="OrthoDB" id="300641at2759"/>
<accession>V6TP52</accession>
<dbReference type="PANTHER" id="PTHR23275">
    <property type="entry name" value="CABRIOLET.-RELATED"/>
    <property type="match status" value="1"/>
</dbReference>
<dbReference type="InterPro" id="IPR009030">
    <property type="entry name" value="Growth_fac_rcpt_cys_sf"/>
</dbReference>
<protein>
    <submittedName>
        <fullName evidence="1">Variant-specific surface protein</fullName>
    </submittedName>
</protein>
<dbReference type="VEuPathDB" id="GiardiaDB:QR46_4932"/>
<proteinExistence type="predicted"/>
<dbReference type="InterPro" id="IPR006212">
    <property type="entry name" value="Furin_repeat"/>
</dbReference>
<gene>
    <name evidence="1" type="ORF">GSB_155262</name>
</gene>
<reference evidence="2" key="1">
    <citation type="submission" date="2012-02" db="EMBL/GenBank/DDBJ databases">
        <title>Genome sequencing of Giardia lamblia Genotypes A2 and B isolates (DH and GS) and comparative analysis with the genomes of Genotypes A1 and E (WB and Pig).</title>
        <authorList>
            <person name="Adam R."/>
            <person name="Dahlstrom E."/>
            <person name="Martens C."/>
            <person name="Bruno D."/>
            <person name="Barbian K."/>
            <person name="Porcella S.F."/>
            <person name="Nash T."/>
        </authorList>
    </citation>
    <scope>NUCLEOTIDE SEQUENCE</scope>
    <source>
        <strain evidence="2">GS</strain>
    </source>
</reference>
<dbReference type="InterPro" id="IPR052798">
    <property type="entry name" value="Giardia_VSA"/>
</dbReference>